<reference evidence="2 3" key="1">
    <citation type="submission" date="2018-06" db="EMBL/GenBank/DDBJ databases">
        <authorList>
            <consortium name="Pathogen Informatics"/>
            <person name="Doyle S."/>
        </authorList>
    </citation>
    <scope>NUCLEOTIDE SEQUENCE [LARGE SCALE GENOMIC DNA]</scope>
    <source>
        <strain evidence="2 3">NCTC13336</strain>
    </source>
</reference>
<protein>
    <submittedName>
        <fullName evidence="2">Uncharacterized protein</fullName>
    </submittedName>
</protein>
<dbReference type="AlphaFoldDB" id="A0A377R3S7"/>
<accession>A0A377R3S7</accession>
<feature type="region of interest" description="Disordered" evidence="1">
    <location>
        <begin position="1"/>
        <end position="25"/>
    </location>
</feature>
<keyword evidence="3" id="KW-1185">Reference proteome</keyword>
<feature type="region of interest" description="Disordered" evidence="1">
    <location>
        <begin position="117"/>
        <end position="153"/>
    </location>
</feature>
<sequence length="238" mass="25416">MAAHPTQESAASKRQRPSESAASTKLKTRIRCVRNAACGFQTASKVGCVALPRTRLRRLHGFCAAAGNACVAGATHPTRDYAGCGRTNGKGRLKLTNPPHTCSLSCARAGEGWGGGGGLQNRFPARKRSRSGKAPAFPRRRGREQRPSENLSNGFSDGLCRSGRVCGSAMHAVADTCTAACKVGERVRRCTTHPTRDSVGRRKGLYKKQPENDVSGCCVRNIPIRRESSQISLRGSAP</sequence>
<evidence type="ECO:0000256" key="1">
    <source>
        <dbReference type="SAM" id="MobiDB-lite"/>
    </source>
</evidence>
<dbReference type="Proteomes" id="UP000254293">
    <property type="component" value="Unassembled WGS sequence"/>
</dbReference>
<evidence type="ECO:0000313" key="2">
    <source>
        <dbReference type="EMBL" id="STR02874.1"/>
    </source>
</evidence>
<gene>
    <name evidence="2" type="ORF">NCTC13336_01761</name>
</gene>
<proteinExistence type="predicted"/>
<name>A0A377R3S7_9NEIS</name>
<dbReference type="EMBL" id="UGJJ01000002">
    <property type="protein sequence ID" value="STR02874.1"/>
    <property type="molecule type" value="Genomic_DNA"/>
</dbReference>
<organism evidence="2 3">
    <name type="scientific">Kingella potus</name>
    <dbReference type="NCBI Taxonomy" id="265175"/>
    <lineage>
        <taxon>Bacteria</taxon>
        <taxon>Pseudomonadati</taxon>
        <taxon>Pseudomonadota</taxon>
        <taxon>Betaproteobacteria</taxon>
        <taxon>Neisseriales</taxon>
        <taxon>Neisseriaceae</taxon>
        <taxon>Kingella</taxon>
    </lineage>
</organism>
<evidence type="ECO:0000313" key="3">
    <source>
        <dbReference type="Proteomes" id="UP000254293"/>
    </source>
</evidence>